<protein>
    <submittedName>
        <fullName evidence="1">Uncharacterized protein</fullName>
    </submittedName>
</protein>
<dbReference type="InParanoid" id="C5LI92"/>
<name>C5LI92_PERM5</name>
<organism evidence="2">
    <name type="scientific">Perkinsus marinus (strain ATCC 50983 / TXsc)</name>
    <dbReference type="NCBI Taxonomy" id="423536"/>
    <lineage>
        <taxon>Eukaryota</taxon>
        <taxon>Sar</taxon>
        <taxon>Alveolata</taxon>
        <taxon>Perkinsozoa</taxon>
        <taxon>Perkinsea</taxon>
        <taxon>Perkinsida</taxon>
        <taxon>Perkinsidae</taxon>
        <taxon>Perkinsus</taxon>
    </lineage>
</organism>
<reference evidence="1 2" key="1">
    <citation type="submission" date="2008-07" db="EMBL/GenBank/DDBJ databases">
        <authorList>
            <person name="El-Sayed N."/>
            <person name="Caler E."/>
            <person name="Inman J."/>
            <person name="Amedeo P."/>
            <person name="Hass B."/>
            <person name="Wortman J."/>
        </authorList>
    </citation>
    <scope>NUCLEOTIDE SEQUENCE [LARGE SCALE GENOMIC DNA]</scope>
    <source>
        <strain evidence="2">ATCC 50983 / TXsc</strain>
    </source>
</reference>
<gene>
    <name evidence="1" type="ORF">Pmar_PMAR022623</name>
</gene>
<dbReference type="AlphaFoldDB" id="C5LI92"/>
<dbReference type="GeneID" id="9047873"/>
<dbReference type="EMBL" id="GG682198">
    <property type="protein sequence ID" value="EER03551.1"/>
    <property type="molecule type" value="Genomic_DNA"/>
</dbReference>
<evidence type="ECO:0000313" key="1">
    <source>
        <dbReference type="EMBL" id="EER03551.1"/>
    </source>
</evidence>
<proteinExistence type="predicted"/>
<dbReference type="RefSeq" id="XP_002771735.1">
    <property type="nucleotide sequence ID" value="XM_002771689.1"/>
</dbReference>
<dbReference type="OrthoDB" id="6435661at2759"/>
<evidence type="ECO:0000313" key="2">
    <source>
        <dbReference type="Proteomes" id="UP000007800"/>
    </source>
</evidence>
<sequence length="62" mass="6554">MGSSSSASALQTTTGILIELANERSANELLNGADTADTPIWKVLVDNVVNEEELQGLPVEKL</sequence>
<keyword evidence="2" id="KW-1185">Reference proteome</keyword>
<dbReference type="Proteomes" id="UP000007800">
    <property type="component" value="Unassembled WGS sequence"/>
</dbReference>
<accession>C5LI92</accession>